<proteinExistence type="predicted"/>
<evidence type="ECO:0000313" key="4">
    <source>
        <dbReference type="Proteomes" id="UP001161757"/>
    </source>
</evidence>
<name>A0AAN6F2C3_EXODE</name>
<comment type="caution">
    <text evidence="3">The sequence shown here is derived from an EMBL/GenBank/DDBJ whole genome shotgun (WGS) entry which is preliminary data.</text>
</comment>
<keyword evidence="2" id="KW-1133">Transmembrane helix</keyword>
<evidence type="ECO:0000256" key="1">
    <source>
        <dbReference type="SAM" id="MobiDB-lite"/>
    </source>
</evidence>
<evidence type="ECO:0000256" key="2">
    <source>
        <dbReference type="SAM" id="Phobius"/>
    </source>
</evidence>
<feature type="region of interest" description="Disordered" evidence="1">
    <location>
        <begin position="427"/>
        <end position="491"/>
    </location>
</feature>
<feature type="transmembrane region" description="Helical" evidence="2">
    <location>
        <begin position="559"/>
        <end position="584"/>
    </location>
</feature>
<feature type="compositionally biased region" description="Acidic residues" evidence="1">
    <location>
        <begin position="669"/>
        <end position="681"/>
    </location>
</feature>
<evidence type="ECO:0000313" key="3">
    <source>
        <dbReference type="EMBL" id="KAJ8995079.1"/>
    </source>
</evidence>
<dbReference type="Pfam" id="PF14269">
    <property type="entry name" value="Arylsulfotran_2"/>
    <property type="match status" value="1"/>
</dbReference>
<keyword evidence="2" id="KW-0472">Membrane</keyword>
<evidence type="ECO:0008006" key="5">
    <source>
        <dbReference type="Google" id="ProtNLM"/>
    </source>
</evidence>
<dbReference type="AlphaFoldDB" id="A0AAN6F2C3"/>
<feature type="region of interest" description="Disordered" evidence="1">
    <location>
        <begin position="636"/>
        <end position="714"/>
    </location>
</feature>
<feature type="compositionally biased region" description="Acidic residues" evidence="1">
    <location>
        <begin position="427"/>
        <end position="449"/>
    </location>
</feature>
<dbReference type="EMBL" id="JAJGCB010000002">
    <property type="protein sequence ID" value="KAJ8995079.1"/>
    <property type="molecule type" value="Genomic_DNA"/>
</dbReference>
<feature type="region of interest" description="Disordered" evidence="1">
    <location>
        <begin position="302"/>
        <end position="332"/>
    </location>
</feature>
<gene>
    <name evidence="3" type="ORF">HRR80_001772</name>
</gene>
<organism evidence="3 4">
    <name type="scientific">Exophiala dermatitidis</name>
    <name type="common">Black yeast-like fungus</name>
    <name type="synonym">Wangiella dermatitidis</name>
    <dbReference type="NCBI Taxonomy" id="5970"/>
    <lineage>
        <taxon>Eukaryota</taxon>
        <taxon>Fungi</taxon>
        <taxon>Dikarya</taxon>
        <taxon>Ascomycota</taxon>
        <taxon>Pezizomycotina</taxon>
        <taxon>Eurotiomycetes</taxon>
        <taxon>Chaetothyriomycetidae</taxon>
        <taxon>Chaetothyriales</taxon>
        <taxon>Herpotrichiellaceae</taxon>
        <taxon>Exophiala</taxon>
    </lineage>
</organism>
<dbReference type="InterPro" id="IPR039535">
    <property type="entry name" value="ASST-like"/>
</dbReference>
<feature type="compositionally biased region" description="Acidic residues" evidence="1">
    <location>
        <begin position="477"/>
        <end position="487"/>
    </location>
</feature>
<feature type="compositionally biased region" description="Low complexity" evidence="1">
    <location>
        <begin position="321"/>
        <end position="332"/>
    </location>
</feature>
<dbReference type="InterPro" id="IPR053143">
    <property type="entry name" value="Arylsulfate_ST"/>
</dbReference>
<feature type="compositionally biased region" description="Acidic residues" evidence="1">
    <location>
        <begin position="638"/>
        <end position="660"/>
    </location>
</feature>
<dbReference type="Proteomes" id="UP001161757">
    <property type="component" value="Unassembled WGS sequence"/>
</dbReference>
<dbReference type="PANTHER" id="PTHR35340">
    <property type="entry name" value="PQQ ENZYME REPEAT PROTEIN-RELATED"/>
    <property type="match status" value="1"/>
</dbReference>
<reference evidence="3" key="1">
    <citation type="submission" date="2023-01" db="EMBL/GenBank/DDBJ databases">
        <title>Exophiala dermititidis isolated from Cystic Fibrosis Patient.</title>
        <authorList>
            <person name="Kurbessoian T."/>
            <person name="Crocker A."/>
            <person name="Murante D."/>
            <person name="Hogan D.A."/>
            <person name="Stajich J.E."/>
        </authorList>
    </citation>
    <scope>NUCLEOTIDE SEQUENCE</scope>
    <source>
        <strain evidence="3">Ex8</strain>
    </source>
</reference>
<sequence>MDARGELVWMEDRYGQAMDFKVQQYRGHDYLTFWTGEDSGTFGTGSYVMLDSSYQLYKRISPSGDRGLMGDLHEFKITRNNTALMTIYEPKQADLSSFGVAGTGWIYDSLFQEIDIESGQLLFEWRASDHYHVQDTYHTIEAEARRPVLDLSGRRTTSRSLIGTTKDSAWDFFHINSIDKNEETGEYYISSRYMHTVTCIRPDGSIRWILGGKKNQFTDLSEGAATNFSFQHHATVHKGDENGDGNGRVLILTIFDNGKYDSQSKNAEFSRGLVVELDTQNMTARLVRQFVHPDHLLVGSQGSVQLLPPREREPEPEPDLESGGVRSGSSHHGIGDSHALVGWGYAPAYTEFDADGSVLCDVHLAPEVTFGFGWVKNYRTFRSSSWVGKPTTAPDFWVEDDDVIYVSWNGATEVDRWVLQGRVGDEDEVRVEEQDQDEEGVEDEDEDRDRDEKGKDEHEDEDEYRDTYEKHGKDADADADEYEYGDESQERKDKIKDEKLGFYFVDLSSTKKRTFETAVNIDVDTPRHIRIAAVDKNGNVLGSTEVFDRLNHDGSSAPFGLSLSVLVVVVAAVSCFSVLMWRIVAGRGGPFTTRLLPGFDAVKTRLRRLRRRHQHRSRSSTSDRYFGLKEALRLLGQNDDDDDDDDDDGDHDLSVDDEDGTGTKRDDGGGDDDDDDDDEDSWQPQKGSGGYDGSHHKEDVDVDVEAQNKSGYRR</sequence>
<dbReference type="PANTHER" id="PTHR35340:SF5">
    <property type="entry name" value="ASST-DOMAIN-CONTAINING PROTEIN"/>
    <property type="match status" value="1"/>
</dbReference>
<feature type="compositionally biased region" description="Basic and acidic residues" evidence="1">
    <location>
        <begin position="465"/>
        <end position="476"/>
    </location>
</feature>
<accession>A0AAN6F2C3</accession>
<keyword evidence="2" id="KW-0812">Transmembrane</keyword>
<protein>
    <recommendedName>
        <fullName evidence="5">Arylsulfotransferase</fullName>
    </recommendedName>
</protein>